<proteinExistence type="inferred from homology"/>
<feature type="region of interest" description="Disordered" evidence="5">
    <location>
        <begin position="1"/>
        <end position="25"/>
    </location>
</feature>
<evidence type="ECO:0008006" key="7">
    <source>
        <dbReference type="Google" id="ProtNLM"/>
    </source>
</evidence>
<gene>
    <name evidence="6" type="ORF">CB5_LOCUS152</name>
</gene>
<reference evidence="6" key="1">
    <citation type="submission" date="2020-07" db="EMBL/GenBank/DDBJ databases">
        <authorList>
            <person name="Lin J."/>
        </authorList>
    </citation>
    <scope>NUCLEOTIDE SEQUENCE</scope>
</reference>
<dbReference type="InterPro" id="IPR012334">
    <property type="entry name" value="Pectin_lyas_fold"/>
</dbReference>
<dbReference type="Pfam" id="PF00295">
    <property type="entry name" value="Glyco_hydro_28"/>
    <property type="match status" value="1"/>
</dbReference>
<sequence>MIQKKKKEAAEAVVRPPPHLPQPEVPAGLARLAPISHDHEEHRLIQWSASAQSPSIIDVASIGRFLGASSIGFGVFNVVVKGSGGSEGQCTYKQGLNPRPHSVTITEFGAVGDGETLNSVAFQTPFNLTSHLTLFLEKGAVIIGTQESSQWPIVDPLPSYGQGIDLPGGRHRSLINGHNLTDVVITGNNGVIDGQGSIWWEWFRSRKLNYSRPHLVEFTDSQDIVISNLSFLNSPAWSIHPVYCSNVIVQNITIQTSPDSPFTDGIVPDSSSNMCIEDCSISVGHDAIALKSGWDGYGISYARPTTEIQITKVALQSAAGAALAFGSEMSGGISDVRAEQLYIYDSSTGVSFRTTLGRGGFVEKTVISNSVLENVREAIRFDGHSGGHPDDHYDPSEIPIIRKITLKSIVGSNISVAGNFSGIENDPFTALCLSDLNFTVNSDPSSSWSCSDVSGYSELVFPEPCSQLQSPSTNSSTCFALDDHYNALAVA</sequence>
<evidence type="ECO:0000313" key="6">
    <source>
        <dbReference type="EMBL" id="CAD1816941.1"/>
    </source>
</evidence>
<dbReference type="InterPro" id="IPR000743">
    <property type="entry name" value="Glyco_hydro_28"/>
</dbReference>
<dbReference type="GO" id="GO:0004650">
    <property type="term" value="F:polygalacturonase activity"/>
    <property type="evidence" value="ECO:0007669"/>
    <property type="project" value="InterPro"/>
</dbReference>
<accession>A0A6V7NEB8</accession>
<protein>
    <recommendedName>
        <fullName evidence="7">Polygalacturonase</fullName>
    </recommendedName>
</protein>
<dbReference type="PANTHER" id="PTHR31339">
    <property type="entry name" value="PECTIN LYASE-RELATED"/>
    <property type="match status" value="1"/>
</dbReference>
<comment type="similarity">
    <text evidence="1 4">Belongs to the glycosyl hydrolase 28 family.</text>
</comment>
<name>A0A6V7NEB8_ANACO</name>
<dbReference type="EMBL" id="LR862129">
    <property type="protein sequence ID" value="CAD1816941.1"/>
    <property type="molecule type" value="Genomic_DNA"/>
</dbReference>
<organism evidence="6">
    <name type="scientific">Ananas comosus var. bracteatus</name>
    <name type="common">red pineapple</name>
    <dbReference type="NCBI Taxonomy" id="296719"/>
    <lineage>
        <taxon>Eukaryota</taxon>
        <taxon>Viridiplantae</taxon>
        <taxon>Streptophyta</taxon>
        <taxon>Embryophyta</taxon>
        <taxon>Tracheophyta</taxon>
        <taxon>Spermatophyta</taxon>
        <taxon>Magnoliopsida</taxon>
        <taxon>Liliopsida</taxon>
        <taxon>Poales</taxon>
        <taxon>Bromeliaceae</taxon>
        <taxon>Bromelioideae</taxon>
        <taxon>Ananas</taxon>
    </lineage>
</organism>
<evidence type="ECO:0000256" key="3">
    <source>
        <dbReference type="ARBA" id="ARBA00023295"/>
    </source>
</evidence>
<dbReference type="GO" id="GO:0005975">
    <property type="term" value="P:carbohydrate metabolic process"/>
    <property type="evidence" value="ECO:0007669"/>
    <property type="project" value="InterPro"/>
</dbReference>
<feature type="compositionally biased region" description="Pro residues" evidence="5">
    <location>
        <begin position="15"/>
        <end position="24"/>
    </location>
</feature>
<dbReference type="InterPro" id="IPR011050">
    <property type="entry name" value="Pectin_lyase_fold/virulence"/>
</dbReference>
<dbReference type="PANTHER" id="PTHR31339:SF5">
    <property type="entry name" value="HYDROLASE FAMILY 28 PROTEIN, PUTATIVE, EXPRESSED-RELATED"/>
    <property type="match status" value="1"/>
</dbReference>
<keyword evidence="3 4" id="KW-0326">Glycosidase</keyword>
<dbReference type="AlphaFoldDB" id="A0A6V7NEB8"/>
<evidence type="ECO:0000256" key="2">
    <source>
        <dbReference type="ARBA" id="ARBA00022801"/>
    </source>
</evidence>
<evidence type="ECO:0000256" key="4">
    <source>
        <dbReference type="RuleBase" id="RU361169"/>
    </source>
</evidence>
<keyword evidence="2 4" id="KW-0378">Hydrolase</keyword>
<dbReference type="InterPro" id="IPR051801">
    <property type="entry name" value="GH28_Enzymes"/>
</dbReference>
<evidence type="ECO:0000256" key="1">
    <source>
        <dbReference type="ARBA" id="ARBA00008834"/>
    </source>
</evidence>
<dbReference type="SUPFAM" id="SSF51126">
    <property type="entry name" value="Pectin lyase-like"/>
    <property type="match status" value="1"/>
</dbReference>
<evidence type="ECO:0000256" key="5">
    <source>
        <dbReference type="SAM" id="MobiDB-lite"/>
    </source>
</evidence>
<dbReference type="Gene3D" id="2.160.20.10">
    <property type="entry name" value="Single-stranded right-handed beta-helix, Pectin lyase-like"/>
    <property type="match status" value="1"/>
</dbReference>